<proteinExistence type="predicted"/>
<dbReference type="Proteomes" id="UP001501469">
    <property type="component" value="Unassembled WGS sequence"/>
</dbReference>
<feature type="coiled-coil region" evidence="1">
    <location>
        <begin position="189"/>
        <end position="216"/>
    </location>
</feature>
<protein>
    <recommendedName>
        <fullName evidence="4">HTH cro/C1-type domain-containing protein</fullName>
    </recommendedName>
</protein>
<dbReference type="SUPFAM" id="SSF47413">
    <property type="entry name" value="lambda repressor-like DNA-binding domains"/>
    <property type="match status" value="1"/>
</dbReference>
<dbReference type="EMBL" id="BAABDK010000034">
    <property type="protein sequence ID" value="GAA4053464.1"/>
    <property type="molecule type" value="Genomic_DNA"/>
</dbReference>
<evidence type="ECO:0000256" key="1">
    <source>
        <dbReference type="SAM" id="Coils"/>
    </source>
</evidence>
<evidence type="ECO:0000313" key="2">
    <source>
        <dbReference type="EMBL" id="GAA4053464.1"/>
    </source>
</evidence>
<accession>A0ABP7UUW6</accession>
<name>A0ABP7UUW6_9BACT</name>
<gene>
    <name evidence="2" type="ORF">GCM10022409_45470</name>
</gene>
<organism evidence="2 3">
    <name type="scientific">Hymenobacter glaciei</name>
    <dbReference type="NCBI Taxonomy" id="877209"/>
    <lineage>
        <taxon>Bacteria</taxon>
        <taxon>Pseudomonadati</taxon>
        <taxon>Bacteroidota</taxon>
        <taxon>Cytophagia</taxon>
        <taxon>Cytophagales</taxon>
        <taxon>Hymenobacteraceae</taxon>
        <taxon>Hymenobacter</taxon>
    </lineage>
</organism>
<keyword evidence="3" id="KW-1185">Reference proteome</keyword>
<keyword evidence="1" id="KW-0175">Coiled coil</keyword>
<evidence type="ECO:0008006" key="4">
    <source>
        <dbReference type="Google" id="ProtNLM"/>
    </source>
</evidence>
<evidence type="ECO:0000313" key="3">
    <source>
        <dbReference type="Proteomes" id="UP001501469"/>
    </source>
</evidence>
<sequence length="223" mass="24115">MAPKGKLTGNAKAGPAALNSFEVNIFNLFTSKLFSFGFSHLPMDTLPLRTQFGLTQEMMAEWLGVARSSLALTERGYQSTTAGTGEQTLRLQLAAQGLVYDGAGGSFSAPAAPPEPLPDAGELGYRLRQCRAQAQGIALKLEVLRRRTAPHEARWAAAPALRAYPGPVADPEQEANWLTVFELEAKHQLRKAATERQLLEARLAGLEREAELLANMLAPPPIP</sequence>
<dbReference type="InterPro" id="IPR010982">
    <property type="entry name" value="Lambda_DNA-bd_dom_sf"/>
</dbReference>
<reference evidence="3" key="1">
    <citation type="journal article" date="2019" name="Int. J. Syst. Evol. Microbiol.">
        <title>The Global Catalogue of Microorganisms (GCM) 10K type strain sequencing project: providing services to taxonomists for standard genome sequencing and annotation.</title>
        <authorList>
            <consortium name="The Broad Institute Genomics Platform"/>
            <consortium name="The Broad Institute Genome Sequencing Center for Infectious Disease"/>
            <person name="Wu L."/>
            <person name="Ma J."/>
        </authorList>
    </citation>
    <scope>NUCLEOTIDE SEQUENCE [LARGE SCALE GENOMIC DNA]</scope>
    <source>
        <strain evidence="3">JCM 17225</strain>
    </source>
</reference>
<comment type="caution">
    <text evidence="2">The sequence shown here is derived from an EMBL/GenBank/DDBJ whole genome shotgun (WGS) entry which is preliminary data.</text>
</comment>